<protein>
    <submittedName>
        <fullName evidence="1">Uncharacterized protein</fullName>
    </submittedName>
</protein>
<evidence type="ECO:0000313" key="2">
    <source>
        <dbReference type="Proteomes" id="UP000054477"/>
    </source>
</evidence>
<gene>
    <name evidence="1" type="ORF">K443DRAFT_197761</name>
</gene>
<accession>A0A0C9XRZ0</accession>
<sequence length="89" mass="9951">MRSFQRNVGVYQMDKRLLTFHIQMLILHKSATSGVSSSGSELRIQEFLARIRHFAASVMGGVSSCVAWRLFLGDGCVQMYPGTIVRSAR</sequence>
<reference evidence="2" key="2">
    <citation type="submission" date="2015-01" db="EMBL/GenBank/DDBJ databases">
        <title>Evolutionary Origins and Diversification of the Mycorrhizal Mutualists.</title>
        <authorList>
            <consortium name="DOE Joint Genome Institute"/>
            <consortium name="Mycorrhizal Genomics Consortium"/>
            <person name="Kohler A."/>
            <person name="Kuo A."/>
            <person name="Nagy L.G."/>
            <person name="Floudas D."/>
            <person name="Copeland A."/>
            <person name="Barry K.W."/>
            <person name="Cichocki N."/>
            <person name="Veneault-Fourrey C."/>
            <person name="LaButti K."/>
            <person name="Lindquist E.A."/>
            <person name="Lipzen A."/>
            <person name="Lundell T."/>
            <person name="Morin E."/>
            <person name="Murat C."/>
            <person name="Riley R."/>
            <person name="Ohm R."/>
            <person name="Sun H."/>
            <person name="Tunlid A."/>
            <person name="Henrissat B."/>
            <person name="Grigoriev I.V."/>
            <person name="Hibbett D.S."/>
            <person name="Martin F."/>
        </authorList>
    </citation>
    <scope>NUCLEOTIDE SEQUENCE [LARGE SCALE GENOMIC DNA]</scope>
    <source>
        <strain evidence="2">LaAM-08-1</strain>
    </source>
</reference>
<dbReference type="Proteomes" id="UP000054477">
    <property type="component" value="Unassembled WGS sequence"/>
</dbReference>
<keyword evidence="2" id="KW-1185">Reference proteome</keyword>
<organism evidence="1 2">
    <name type="scientific">Laccaria amethystina LaAM-08-1</name>
    <dbReference type="NCBI Taxonomy" id="1095629"/>
    <lineage>
        <taxon>Eukaryota</taxon>
        <taxon>Fungi</taxon>
        <taxon>Dikarya</taxon>
        <taxon>Basidiomycota</taxon>
        <taxon>Agaricomycotina</taxon>
        <taxon>Agaricomycetes</taxon>
        <taxon>Agaricomycetidae</taxon>
        <taxon>Agaricales</taxon>
        <taxon>Agaricineae</taxon>
        <taxon>Hydnangiaceae</taxon>
        <taxon>Laccaria</taxon>
    </lineage>
</organism>
<proteinExistence type="predicted"/>
<name>A0A0C9XRZ0_9AGAR</name>
<reference evidence="1 2" key="1">
    <citation type="submission" date="2014-04" db="EMBL/GenBank/DDBJ databases">
        <authorList>
            <consortium name="DOE Joint Genome Institute"/>
            <person name="Kuo A."/>
            <person name="Kohler A."/>
            <person name="Nagy L.G."/>
            <person name="Floudas D."/>
            <person name="Copeland A."/>
            <person name="Barry K.W."/>
            <person name="Cichocki N."/>
            <person name="Veneault-Fourrey C."/>
            <person name="LaButti K."/>
            <person name="Lindquist E.A."/>
            <person name="Lipzen A."/>
            <person name="Lundell T."/>
            <person name="Morin E."/>
            <person name="Murat C."/>
            <person name="Sun H."/>
            <person name="Tunlid A."/>
            <person name="Henrissat B."/>
            <person name="Grigoriev I.V."/>
            <person name="Hibbett D.S."/>
            <person name="Martin F."/>
            <person name="Nordberg H.P."/>
            <person name="Cantor M.N."/>
            <person name="Hua S.X."/>
        </authorList>
    </citation>
    <scope>NUCLEOTIDE SEQUENCE [LARGE SCALE GENOMIC DNA]</scope>
    <source>
        <strain evidence="1 2">LaAM-08-1</strain>
    </source>
</reference>
<dbReference type="HOGENOM" id="CLU_2455059_0_0_1"/>
<dbReference type="EMBL" id="KN838663">
    <property type="protein sequence ID" value="KIJ98712.1"/>
    <property type="molecule type" value="Genomic_DNA"/>
</dbReference>
<dbReference type="AlphaFoldDB" id="A0A0C9XRZ0"/>
<evidence type="ECO:0000313" key="1">
    <source>
        <dbReference type="EMBL" id="KIJ98712.1"/>
    </source>
</evidence>